<sequence>MPALTGLTAFSAGWMVLKLQGSQVPSVRPIVEALAATLGLALPRGNGGLLCLVLSAPVLSALGLAAHFMQGCIAQLEGVGAGFLMSVNAFVFPAFAYARVCEPRDLAGRAYVHVSAAIGIALVANALLPHVCSQ</sequence>
<accession>A0A7S2P8E4</accession>
<gene>
    <name evidence="2" type="ORF">BRAN1462_LOCUS32427</name>
</gene>
<feature type="transmembrane region" description="Helical" evidence="1">
    <location>
        <begin position="110"/>
        <end position="128"/>
    </location>
</feature>
<keyword evidence="1" id="KW-1133">Transmembrane helix</keyword>
<reference evidence="2" key="1">
    <citation type="submission" date="2021-01" db="EMBL/GenBank/DDBJ databases">
        <authorList>
            <person name="Corre E."/>
            <person name="Pelletier E."/>
            <person name="Niang G."/>
            <person name="Scheremetjew M."/>
            <person name="Finn R."/>
            <person name="Kale V."/>
            <person name="Holt S."/>
            <person name="Cochrane G."/>
            <person name="Meng A."/>
            <person name="Brown T."/>
            <person name="Cohen L."/>
        </authorList>
    </citation>
    <scope>NUCLEOTIDE SEQUENCE</scope>
    <source>
        <strain evidence="2">RCC3387</strain>
    </source>
</reference>
<evidence type="ECO:0000256" key="1">
    <source>
        <dbReference type="SAM" id="Phobius"/>
    </source>
</evidence>
<keyword evidence="1" id="KW-0812">Transmembrane</keyword>
<evidence type="ECO:0000313" key="2">
    <source>
        <dbReference type="EMBL" id="CAD9584556.1"/>
    </source>
</evidence>
<proteinExistence type="predicted"/>
<keyword evidence="1" id="KW-0472">Membrane</keyword>
<organism evidence="2">
    <name type="scientific">Zooxanthella nutricula</name>
    <dbReference type="NCBI Taxonomy" id="1333877"/>
    <lineage>
        <taxon>Eukaryota</taxon>
        <taxon>Sar</taxon>
        <taxon>Alveolata</taxon>
        <taxon>Dinophyceae</taxon>
        <taxon>Peridiniales</taxon>
        <taxon>Peridiniales incertae sedis</taxon>
        <taxon>Zooxanthella</taxon>
    </lineage>
</organism>
<dbReference type="AlphaFoldDB" id="A0A7S2P8E4"/>
<feature type="transmembrane region" description="Helical" evidence="1">
    <location>
        <begin position="78"/>
        <end position="98"/>
    </location>
</feature>
<dbReference type="EMBL" id="HBGW01050983">
    <property type="protein sequence ID" value="CAD9584556.1"/>
    <property type="molecule type" value="Transcribed_RNA"/>
</dbReference>
<name>A0A7S2P8E4_9DINO</name>
<feature type="transmembrane region" description="Helical" evidence="1">
    <location>
        <begin position="45"/>
        <end position="66"/>
    </location>
</feature>
<protein>
    <submittedName>
        <fullName evidence="2">Uncharacterized protein</fullName>
    </submittedName>
</protein>